<feature type="compositionally biased region" description="Polar residues" evidence="1">
    <location>
        <begin position="17"/>
        <end position="29"/>
    </location>
</feature>
<evidence type="ECO:0000256" key="1">
    <source>
        <dbReference type="SAM" id="MobiDB-lite"/>
    </source>
</evidence>
<accession>A0A5B0PIW3</accession>
<dbReference type="EMBL" id="VSWC01000053">
    <property type="protein sequence ID" value="KAA1101587.1"/>
    <property type="molecule type" value="Genomic_DNA"/>
</dbReference>
<organism evidence="2 3">
    <name type="scientific">Puccinia graminis f. sp. tritici</name>
    <dbReference type="NCBI Taxonomy" id="56615"/>
    <lineage>
        <taxon>Eukaryota</taxon>
        <taxon>Fungi</taxon>
        <taxon>Dikarya</taxon>
        <taxon>Basidiomycota</taxon>
        <taxon>Pucciniomycotina</taxon>
        <taxon>Pucciniomycetes</taxon>
        <taxon>Pucciniales</taxon>
        <taxon>Pucciniaceae</taxon>
        <taxon>Puccinia</taxon>
    </lineage>
</organism>
<proteinExistence type="predicted"/>
<feature type="region of interest" description="Disordered" evidence="1">
    <location>
        <begin position="1"/>
        <end position="49"/>
    </location>
</feature>
<comment type="caution">
    <text evidence="2">The sequence shown here is derived from an EMBL/GenBank/DDBJ whole genome shotgun (WGS) entry which is preliminary data.</text>
</comment>
<sequence>MMHGRGSANVDRPAENGGSSTRSTRSAQCGQIPEEETGRHPSNTHDQVHDALQSPGRLAVWLAPSRIKVDELRKILTEHKVIFQPGDKRERLLPLYKDLRLRHRQSQDVGRDVGTDARNSTVGPRRKRPSDAKLPARKRARKAISGGVPSTTATAVAGDAQCSRTALPSTVAEGSSAKNVQPGVNLPSQVTSAGPQAPPRGTIWLAPSRIKVTELRKVLEEHNVPFAPGDKKERLLALYKPLKLQHSKASSRSTQLGGLGVALEIATENSNVGSRRKTREEEELPPGKRPRTTPNPPSGAMPLTTAVEEGKHSMENSDTTPPSTGAEGSSAAALQPDSSTHTKSSSVGPQTTSRETNLSELHPGPSEEEIDQHPDALGAHADPPESNSPTRRREKQRMEVAPEDSAQPGLQAELPASAPSSQVPGTLETPPETNQIAPGHHEKRRAMSADNFTSQATPGIIRSPSDGLNALIHPSGIIQKPRMDPSGTTLALLPPGKRWRRNRKAILPPRENQVLAINHLAAEQSTGNSSDTGCFTGQFTFSAPLELDVVPGRPGIRSGPACIPAPNDQAPSFVSTFSDLGYAEVPLPADHLPAPAPLPESTAPTLQTLADGQAGQADCSRPSCITFQPLNSAEGDPSAKVGTPRISTTNNQGTSLVCAISEQWDDSNILSGVLPATSAPPAEHADLLTSVDQPPTLAGATREPRNPLLPLPAALPTPLTPPTHSANLPVPVDEQTPLFNISVPEPDPSISREMLGLDFALDEHTLESSPTCLPKPADQAITLSPSFHRDDYSTRPNSAEDAVELLNQGDRAWRGYRQLH</sequence>
<feature type="region of interest" description="Disordered" evidence="1">
    <location>
        <begin position="628"/>
        <end position="647"/>
    </location>
</feature>
<feature type="region of interest" description="Disordered" evidence="1">
    <location>
        <begin position="270"/>
        <end position="445"/>
    </location>
</feature>
<evidence type="ECO:0000313" key="2">
    <source>
        <dbReference type="EMBL" id="KAA1101587.1"/>
    </source>
</evidence>
<dbReference type="CDD" id="cd12935">
    <property type="entry name" value="LEM_like"/>
    <property type="match status" value="1"/>
</dbReference>
<protein>
    <submittedName>
        <fullName evidence="2">Uncharacterized protein</fullName>
    </submittedName>
</protein>
<feature type="region of interest" description="Disordered" evidence="1">
    <location>
        <begin position="104"/>
        <end position="144"/>
    </location>
</feature>
<dbReference type="OrthoDB" id="10280555at2759"/>
<reference evidence="2 3" key="1">
    <citation type="submission" date="2019-05" db="EMBL/GenBank/DDBJ databases">
        <title>Emergence of the Ug99 lineage of the wheat stem rust pathogen through somatic hybridization.</title>
        <authorList>
            <person name="Li F."/>
            <person name="Upadhyaya N.M."/>
            <person name="Sperschneider J."/>
            <person name="Matny O."/>
            <person name="Nguyen-Phuc H."/>
            <person name="Mago R."/>
            <person name="Raley C."/>
            <person name="Miller M.E."/>
            <person name="Silverstein K.A.T."/>
            <person name="Henningsen E."/>
            <person name="Hirsch C.D."/>
            <person name="Visser B."/>
            <person name="Pretorius Z.A."/>
            <person name="Steffenson B.J."/>
            <person name="Schwessinger B."/>
            <person name="Dodds P.N."/>
            <person name="Figueroa M."/>
        </authorList>
    </citation>
    <scope>NUCLEOTIDE SEQUENCE [LARGE SCALE GENOMIC DNA]</scope>
    <source>
        <strain evidence="2">21-0</strain>
    </source>
</reference>
<name>A0A5B0PIW3_PUCGR</name>
<feature type="compositionally biased region" description="Polar residues" evidence="1">
    <location>
        <begin position="316"/>
        <end position="327"/>
    </location>
</feature>
<dbReference type="AlphaFoldDB" id="A0A5B0PIW3"/>
<feature type="compositionally biased region" description="Polar residues" evidence="1">
    <location>
        <begin position="336"/>
        <end position="359"/>
    </location>
</feature>
<evidence type="ECO:0000313" key="3">
    <source>
        <dbReference type="Proteomes" id="UP000324748"/>
    </source>
</evidence>
<dbReference type="Proteomes" id="UP000324748">
    <property type="component" value="Unassembled WGS sequence"/>
</dbReference>
<keyword evidence="3" id="KW-1185">Reference proteome</keyword>
<gene>
    <name evidence="2" type="ORF">PGT21_025244</name>
</gene>
<feature type="compositionally biased region" description="Basic and acidic residues" evidence="1">
    <location>
        <begin position="105"/>
        <end position="115"/>
    </location>
</feature>